<evidence type="ECO:0000313" key="11">
    <source>
        <dbReference type="EMBL" id="MCL7714834.1"/>
    </source>
</evidence>
<accession>A0ABT0SHN3</accession>
<dbReference type="PANTHER" id="PTHR43297">
    <property type="entry name" value="OLIGOPEPTIDE TRANSPORT ATP-BINDING PROTEIN APPD"/>
    <property type="match status" value="1"/>
</dbReference>
<evidence type="ECO:0000256" key="5">
    <source>
        <dbReference type="ARBA" id="ARBA00022741"/>
    </source>
</evidence>
<evidence type="ECO:0000256" key="6">
    <source>
        <dbReference type="ARBA" id="ARBA00022840"/>
    </source>
</evidence>
<dbReference type="CDD" id="cd03257">
    <property type="entry name" value="ABC_NikE_OppD_transporters"/>
    <property type="match status" value="2"/>
</dbReference>
<dbReference type="NCBIfam" id="NF008453">
    <property type="entry name" value="PRK11308.1"/>
    <property type="match status" value="2"/>
</dbReference>
<dbReference type="GO" id="GO:0005524">
    <property type="term" value="F:ATP binding"/>
    <property type="evidence" value="ECO:0007669"/>
    <property type="project" value="UniProtKB-KW"/>
</dbReference>
<comment type="caution">
    <text evidence="11">The sequence shown here is derived from an EMBL/GenBank/DDBJ whole genome shotgun (WGS) entry which is preliminary data.</text>
</comment>
<comment type="similarity">
    <text evidence="2">Belongs to the ABC transporter superfamily.</text>
</comment>
<name>A0ABT0SHN3_9GAMM</name>
<evidence type="ECO:0000313" key="12">
    <source>
        <dbReference type="Proteomes" id="UP001431235"/>
    </source>
</evidence>
<dbReference type="EMBL" id="JAIKTS010000002">
    <property type="protein sequence ID" value="MCL7714834.1"/>
    <property type="molecule type" value="Genomic_DNA"/>
</dbReference>
<dbReference type="Proteomes" id="UP001431235">
    <property type="component" value="Unassembled WGS sequence"/>
</dbReference>
<keyword evidence="7" id="KW-0472">Membrane</keyword>
<dbReference type="InterPro" id="IPR050388">
    <property type="entry name" value="ABC_Ni/Peptide_Import"/>
</dbReference>
<dbReference type="PROSITE" id="PS50893">
    <property type="entry name" value="ABC_TRANSPORTER_2"/>
    <property type="match status" value="2"/>
</dbReference>
<dbReference type="Pfam" id="PF00005">
    <property type="entry name" value="ABC_tran"/>
    <property type="match status" value="2"/>
</dbReference>
<comment type="catalytic activity">
    <reaction evidence="9">
        <text>a dipeptide(out) + ATP + H2O = a dipeptide(in) + ADP + phosphate + H(+)</text>
        <dbReference type="Rhea" id="RHEA:23120"/>
        <dbReference type="ChEBI" id="CHEBI:15377"/>
        <dbReference type="ChEBI" id="CHEBI:15378"/>
        <dbReference type="ChEBI" id="CHEBI:30616"/>
        <dbReference type="ChEBI" id="CHEBI:43474"/>
        <dbReference type="ChEBI" id="CHEBI:90799"/>
        <dbReference type="ChEBI" id="CHEBI:456216"/>
        <dbReference type="EC" id="7.4.2.9"/>
    </reaction>
</comment>
<feature type="domain" description="ABC transporter" evidence="10">
    <location>
        <begin position="1"/>
        <end position="232"/>
    </location>
</feature>
<keyword evidence="4" id="KW-1003">Cell membrane</keyword>
<evidence type="ECO:0000256" key="8">
    <source>
        <dbReference type="ARBA" id="ARBA00038852"/>
    </source>
</evidence>
<dbReference type="InterPro" id="IPR013563">
    <property type="entry name" value="Oligopep_ABC_C"/>
</dbReference>
<feature type="domain" description="ABC transporter" evidence="10">
    <location>
        <begin position="253"/>
        <end position="502"/>
    </location>
</feature>
<dbReference type="InterPro" id="IPR003593">
    <property type="entry name" value="AAA+_ATPase"/>
</dbReference>
<sequence length="515" mass="56142">MNGLSLTIGEGEIVCLIGESGSGKSVIAHSIMGLLPNALSVSSGTIRVLGDDVAAMSPETLRTLRGNRMSMIFQEPMTALNPVERCGAQIEELLLIHGERRAGTRRATTLEMLRQVHFADPERIYRSYPHQLSGGQRQRVMIALALCLKPALLICDEPTTALDVTTQAEILALILELRQLHGTAILFITHDIGVARQIADRIAVMRLGDAVEEGPCAAVLDTPATAYTRQLIAAVPALQPMRVQDRPAQAPILEVTDLSNAHRQTAGLFAAAKETVVARNINLVIRPGETLGVVGESGSGKSSLARCIAGLDSFDGGEIRIGGSSVSQRRRRSEDKAFRRQVQMVFQDPYRSLNPRRRVLDSMIEGPMNLGWSREAAVEKACALMDRVRLSRSVLGRYPHEFSGGQRQRICIARALACEPKLLIADEAVSALDVSVQKEILDLLEEVQAQFQLAMLFITHDLRVAARLCDRILVMQAGQVIEEGTARQVLAAPAAPYTRRLIAAIPGHPDRRPQP</sequence>
<dbReference type="InterPro" id="IPR003439">
    <property type="entry name" value="ABC_transporter-like_ATP-bd"/>
</dbReference>
<keyword evidence="3" id="KW-0813">Transport</keyword>
<dbReference type="EC" id="7.4.2.9" evidence="8"/>
<reference evidence="11 12" key="1">
    <citation type="submission" date="2021-08" db="EMBL/GenBank/DDBJ databases">
        <title>Novel members of of the genus Stenotrophomonas from differernt environment.</title>
        <authorList>
            <person name="Deng Y."/>
        </authorList>
    </citation>
    <scope>NUCLEOTIDE SEQUENCE [LARGE SCALE GENOMIC DNA]</scope>
    <source>
        <strain evidence="11 12">CPCC 101365</strain>
    </source>
</reference>
<dbReference type="InterPro" id="IPR017871">
    <property type="entry name" value="ABC_transporter-like_CS"/>
</dbReference>
<dbReference type="InterPro" id="IPR027417">
    <property type="entry name" value="P-loop_NTPase"/>
</dbReference>
<dbReference type="Pfam" id="PF08352">
    <property type="entry name" value="oligo_HPY"/>
    <property type="match status" value="2"/>
</dbReference>
<dbReference type="Gene3D" id="3.40.50.300">
    <property type="entry name" value="P-loop containing nucleotide triphosphate hydrolases"/>
    <property type="match status" value="2"/>
</dbReference>
<keyword evidence="5" id="KW-0547">Nucleotide-binding</keyword>
<evidence type="ECO:0000256" key="4">
    <source>
        <dbReference type="ARBA" id="ARBA00022475"/>
    </source>
</evidence>
<dbReference type="PROSITE" id="PS00211">
    <property type="entry name" value="ABC_TRANSPORTER_1"/>
    <property type="match status" value="2"/>
</dbReference>
<dbReference type="PANTHER" id="PTHR43297:SF2">
    <property type="entry name" value="DIPEPTIDE TRANSPORT ATP-BINDING PROTEIN DPPD"/>
    <property type="match status" value="1"/>
</dbReference>
<evidence type="ECO:0000256" key="2">
    <source>
        <dbReference type="ARBA" id="ARBA00005417"/>
    </source>
</evidence>
<dbReference type="NCBIfam" id="NF007739">
    <property type="entry name" value="PRK10419.1"/>
    <property type="match status" value="2"/>
</dbReference>
<evidence type="ECO:0000256" key="1">
    <source>
        <dbReference type="ARBA" id="ARBA00004417"/>
    </source>
</evidence>
<proteinExistence type="inferred from homology"/>
<comment type="subcellular location">
    <subcellularLocation>
        <location evidence="1">Cell inner membrane</location>
        <topology evidence="1">Peripheral membrane protein</topology>
    </subcellularLocation>
</comment>
<evidence type="ECO:0000256" key="7">
    <source>
        <dbReference type="ARBA" id="ARBA00023136"/>
    </source>
</evidence>
<protein>
    <recommendedName>
        <fullName evidence="8">ABC-type dipeptide transporter</fullName>
        <ecNumber evidence="8">7.4.2.9</ecNumber>
    </recommendedName>
</protein>
<keyword evidence="6 11" id="KW-0067">ATP-binding</keyword>
<keyword evidence="12" id="KW-1185">Reference proteome</keyword>
<evidence type="ECO:0000256" key="3">
    <source>
        <dbReference type="ARBA" id="ARBA00022448"/>
    </source>
</evidence>
<organism evidence="11 12">
    <name type="scientific">Stenotrophomonas mori</name>
    <dbReference type="NCBI Taxonomy" id="2871096"/>
    <lineage>
        <taxon>Bacteria</taxon>
        <taxon>Pseudomonadati</taxon>
        <taxon>Pseudomonadota</taxon>
        <taxon>Gammaproteobacteria</taxon>
        <taxon>Lysobacterales</taxon>
        <taxon>Lysobacteraceae</taxon>
        <taxon>Stenotrophomonas</taxon>
    </lineage>
</organism>
<dbReference type="SMART" id="SM00382">
    <property type="entry name" value="AAA"/>
    <property type="match status" value="2"/>
</dbReference>
<evidence type="ECO:0000259" key="10">
    <source>
        <dbReference type="PROSITE" id="PS50893"/>
    </source>
</evidence>
<evidence type="ECO:0000256" key="9">
    <source>
        <dbReference type="ARBA" id="ARBA00047356"/>
    </source>
</evidence>
<dbReference type="SUPFAM" id="SSF52540">
    <property type="entry name" value="P-loop containing nucleoside triphosphate hydrolases"/>
    <property type="match status" value="2"/>
</dbReference>
<gene>
    <name evidence="11" type="ORF">K5L01_09280</name>
</gene>